<sequence length="172" mass="19256">MAVGWRPAPTRWITVNSDGSLLRLSGSTAAGGALRDWQGRLLGGFSMNLGRCTITRVEIWGAIRGLHMAWDTGHRRVELQLDSTTAVQLLSPEAPTTHQHASLVLEFRELVRRDWEVVVRHIYREASFLADCLTHQGHLLDPGSISFSVSRPDVDRWLLYDSVGGFVVRKVK</sequence>
<organism evidence="2 3">
    <name type="scientific">Linum tenue</name>
    <dbReference type="NCBI Taxonomy" id="586396"/>
    <lineage>
        <taxon>Eukaryota</taxon>
        <taxon>Viridiplantae</taxon>
        <taxon>Streptophyta</taxon>
        <taxon>Embryophyta</taxon>
        <taxon>Tracheophyta</taxon>
        <taxon>Spermatophyta</taxon>
        <taxon>Magnoliopsida</taxon>
        <taxon>eudicotyledons</taxon>
        <taxon>Gunneridae</taxon>
        <taxon>Pentapetalae</taxon>
        <taxon>rosids</taxon>
        <taxon>fabids</taxon>
        <taxon>Malpighiales</taxon>
        <taxon>Linaceae</taxon>
        <taxon>Linum</taxon>
    </lineage>
</organism>
<dbReference type="InterPro" id="IPR036397">
    <property type="entry name" value="RNaseH_sf"/>
</dbReference>
<comment type="caution">
    <text evidence="2">The sequence shown here is derived from an EMBL/GenBank/DDBJ whole genome shotgun (WGS) entry which is preliminary data.</text>
</comment>
<dbReference type="Proteomes" id="UP001154282">
    <property type="component" value="Unassembled WGS sequence"/>
</dbReference>
<evidence type="ECO:0000313" key="3">
    <source>
        <dbReference type="Proteomes" id="UP001154282"/>
    </source>
</evidence>
<evidence type="ECO:0000259" key="1">
    <source>
        <dbReference type="PROSITE" id="PS50879"/>
    </source>
</evidence>
<dbReference type="PROSITE" id="PS50879">
    <property type="entry name" value="RNASE_H_1"/>
    <property type="match status" value="1"/>
</dbReference>
<protein>
    <recommendedName>
        <fullName evidence="1">RNase H type-1 domain-containing protein</fullName>
    </recommendedName>
</protein>
<dbReference type="Gene3D" id="3.30.420.10">
    <property type="entry name" value="Ribonuclease H-like superfamily/Ribonuclease H"/>
    <property type="match status" value="1"/>
</dbReference>
<dbReference type="GO" id="GO:0003676">
    <property type="term" value="F:nucleic acid binding"/>
    <property type="evidence" value="ECO:0007669"/>
    <property type="project" value="InterPro"/>
</dbReference>
<gene>
    <name evidence="2" type="ORF">LITE_LOCUS6165</name>
</gene>
<accession>A0AAV0HWU2</accession>
<dbReference type="InterPro" id="IPR002156">
    <property type="entry name" value="RNaseH_domain"/>
</dbReference>
<keyword evidence="3" id="KW-1185">Reference proteome</keyword>
<dbReference type="CDD" id="cd06222">
    <property type="entry name" value="RNase_H_like"/>
    <property type="match status" value="1"/>
</dbReference>
<dbReference type="EMBL" id="CAMGYJ010000003">
    <property type="protein sequence ID" value="CAI0389272.1"/>
    <property type="molecule type" value="Genomic_DNA"/>
</dbReference>
<feature type="domain" description="RNase H type-1" evidence="1">
    <location>
        <begin position="9"/>
        <end position="139"/>
    </location>
</feature>
<name>A0AAV0HWU2_9ROSI</name>
<dbReference type="InterPro" id="IPR044730">
    <property type="entry name" value="RNase_H-like_dom_plant"/>
</dbReference>
<dbReference type="Pfam" id="PF13456">
    <property type="entry name" value="RVT_3"/>
    <property type="match status" value="1"/>
</dbReference>
<reference evidence="2" key="1">
    <citation type="submission" date="2022-08" db="EMBL/GenBank/DDBJ databases">
        <authorList>
            <person name="Gutierrez-Valencia J."/>
        </authorList>
    </citation>
    <scope>NUCLEOTIDE SEQUENCE</scope>
</reference>
<dbReference type="PANTHER" id="PTHR47723">
    <property type="entry name" value="OS05G0353850 PROTEIN"/>
    <property type="match status" value="1"/>
</dbReference>
<dbReference type="InterPro" id="IPR053151">
    <property type="entry name" value="RNase_H-like"/>
</dbReference>
<dbReference type="GO" id="GO:0004523">
    <property type="term" value="F:RNA-DNA hybrid ribonuclease activity"/>
    <property type="evidence" value="ECO:0007669"/>
    <property type="project" value="InterPro"/>
</dbReference>
<dbReference type="InterPro" id="IPR012337">
    <property type="entry name" value="RNaseH-like_sf"/>
</dbReference>
<dbReference type="AlphaFoldDB" id="A0AAV0HWU2"/>
<dbReference type="PANTHER" id="PTHR47723:SF13">
    <property type="entry name" value="PUTATIVE-RELATED"/>
    <property type="match status" value="1"/>
</dbReference>
<proteinExistence type="predicted"/>
<dbReference type="SUPFAM" id="SSF53098">
    <property type="entry name" value="Ribonuclease H-like"/>
    <property type="match status" value="1"/>
</dbReference>
<evidence type="ECO:0000313" key="2">
    <source>
        <dbReference type="EMBL" id="CAI0389272.1"/>
    </source>
</evidence>